<name>A0A1I0YE67_9BACT</name>
<evidence type="ECO:0000256" key="1">
    <source>
        <dbReference type="ARBA" id="ARBA00006284"/>
    </source>
</evidence>
<dbReference type="InterPro" id="IPR004381">
    <property type="entry name" value="Glycerate_kinase"/>
</dbReference>
<evidence type="ECO:0000256" key="2">
    <source>
        <dbReference type="ARBA" id="ARBA00022679"/>
    </source>
</evidence>
<proteinExistence type="inferred from homology"/>
<sequence>MNVLISPNAFKGTMGAREAGVIIQSFINRKYPLANTDLLPIADGGDGTCELLTEILGLEKKHVWALDPFGRPISCAYGWEEQAKKAFVDVSTASGIALLGNELLNPYVASSYGTGLLIRNAIDLGAEEIVLGLGGSATVDLGIGILAALGIEFLDENGRALIPFMPNFLFKIRHIQKSPHIPKVKFSCVCDVKNTFFGKRGAIPVFGPQKGILTSEFENYELECQTIVTKLFLKQKKLFKDLSGFGAAGGIALGLSAFFETDIEFGSQYFFETVKLESKVKWAEVIITGEGRYDNQSAEGKACFELMQLARNHSKKIILVTSGREKGVEQFDKVLTLPDLDFTDPDYKIMSRENLQAILAKEFSLDCLS</sequence>
<dbReference type="PIRSF" id="PIRSF006078">
    <property type="entry name" value="GlxK"/>
    <property type="match status" value="1"/>
</dbReference>
<evidence type="ECO:0000256" key="4">
    <source>
        <dbReference type="PIRNR" id="PIRNR006078"/>
    </source>
</evidence>
<dbReference type="InterPro" id="IPR018197">
    <property type="entry name" value="Glycerate_kinase_RE-like"/>
</dbReference>
<protein>
    <submittedName>
        <fullName evidence="5">Glycerate kinase</fullName>
    </submittedName>
</protein>
<dbReference type="Gene3D" id="3.40.50.10350">
    <property type="entry name" value="Glycerate kinase, domain 1"/>
    <property type="match status" value="1"/>
</dbReference>
<organism evidence="5 6">
    <name type="scientific">Algoriphagus aquimarinus</name>
    <dbReference type="NCBI Taxonomy" id="237018"/>
    <lineage>
        <taxon>Bacteria</taxon>
        <taxon>Pseudomonadati</taxon>
        <taxon>Bacteroidota</taxon>
        <taxon>Cytophagia</taxon>
        <taxon>Cytophagales</taxon>
        <taxon>Cyclobacteriaceae</taxon>
        <taxon>Algoriphagus</taxon>
    </lineage>
</organism>
<keyword evidence="6" id="KW-1185">Reference proteome</keyword>
<dbReference type="OrthoDB" id="9774290at2"/>
<dbReference type="RefSeq" id="WP_092895755.1">
    <property type="nucleotide sequence ID" value="NZ_FOKK01000004.1"/>
</dbReference>
<dbReference type="InterPro" id="IPR036129">
    <property type="entry name" value="Glycerate_kinase_sf"/>
</dbReference>
<dbReference type="NCBIfam" id="TIGR00045">
    <property type="entry name" value="glycerate kinase"/>
    <property type="match status" value="1"/>
</dbReference>
<dbReference type="SUPFAM" id="SSF110738">
    <property type="entry name" value="Glycerate kinase I"/>
    <property type="match status" value="1"/>
</dbReference>
<dbReference type="AlphaFoldDB" id="A0A1I0YE67"/>
<dbReference type="PANTHER" id="PTHR21599">
    <property type="entry name" value="GLYCERATE KINASE"/>
    <property type="match status" value="1"/>
</dbReference>
<comment type="similarity">
    <text evidence="1 4">Belongs to the glycerate kinase type-1 family.</text>
</comment>
<accession>A0A1I0YE67</accession>
<gene>
    <name evidence="5" type="ORF">SAMN04489723_104249</name>
</gene>
<keyword evidence="2 4" id="KW-0808">Transferase</keyword>
<reference evidence="5 6" key="1">
    <citation type="submission" date="2016-10" db="EMBL/GenBank/DDBJ databases">
        <authorList>
            <person name="de Groot N.N."/>
        </authorList>
    </citation>
    <scope>NUCLEOTIDE SEQUENCE [LARGE SCALE GENOMIC DNA]</scope>
    <source>
        <strain evidence="5 6">DSM 23399</strain>
    </source>
</reference>
<keyword evidence="3 4" id="KW-0418">Kinase</keyword>
<dbReference type="PANTHER" id="PTHR21599:SF0">
    <property type="entry name" value="GLYCERATE KINASE"/>
    <property type="match status" value="1"/>
</dbReference>
<dbReference type="STRING" id="237018.SAMN04489723_104249"/>
<evidence type="ECO:0000313" key="5">
    <source>
        <dbReference type="EMBL" id="SFB11076.1"/>
    </source>
</evidence>
<dbReference type="EMBL" id="FOKK01000004">
    <property type="protein sequence ID" value="SFB11076.1"/>
    <property type="molecule type" value="Genomic_DNA"/>
</dbReference>
<evidence type="ECO:0000313" key="6">
    <source>
        <dbReference type="Proteomes" id="UP000198790"/>
    </source>
</evidence>
<dbReference type="Gene3D" id="3.90.1510.10">
    <property type="entry name" value="Glycerate kinase, domain 2"/>
    <property type="match status" value="1"/>
</dbReference>
<dbReference type="InterPro" id="IPR018193">
    <property type="entry name" value="Glyc_kinase_flavodox-like_fold"/>
</dbReference>
<dbReference type="Proteomes" id="UP000198790">
    <property type="component" value="Unassembled WGS sequence"/>
</dbReference>
<evidence type="ECO:0000256" key="3">
    <source>
        <dbReference type="ARBA" id="ARBA00022777"/>
    </source>
</evidence>
<dbReference type="Pfam" id="PF02595">
    <property type="entry name" value="Gly_kinase"/>
    <property type="match status" value="1"/>
</dbReference>
<dbReference type="GO" id="GO:0008887">
    <property type="term" value="F:glycerate kinase activity"/>
    <property type="evidence" value="ECO:0007669"/>
    <property type="project" value="UniProtKB-UniRule"/>
</dbReference>
<dbReference type="GO" id="GO:0031388">
    <property type="term" value="P:organic acid phosphorylation"/>
    <property type="evidence" value="ECO:0007669"/>
    <property type="project" value="UniProtKB-UniRule"/>
</dbReference>